<proteinExistence type="predicted"/>
<evidence type="ECO:0000313" key="2">
    <source>
        <dbReference type="Proteomes" id="UP000679307"/>
    </source>
</evidence>
<dbReference type="EMBL" id="CP075371">
    <property type="protein sequence ID" value="QVT79349.1"/>
    <property type="molecule type" value="Genomic_DNA"/>
</dbReference>
<evidence type="ECO:0000313" key="1">
    <source>
        <dbReference type="EMBL" id="QVT79349.1"/>
    </source>
</evidence>
<accession>A0ABX8EFU1</accession>
<gene>
    <name evidence="1" type="ORF">ENKNEFLB_01730</name>
</gene>
<name>A0ABX8EFU1_9ACTN</name>
<keyword evidence="2" id="KW-1185">Reference proteome</keyword>
<reference evidence="1 2" key="1">
    <citation type="submission" date="2021-05" db="EMBL/GenBank/DDBJ databases">
        <title>Complete genome of Nocardioides aquaticus KCTC 9944T isolated from meromictic and hypersaline Ekho Lake, Antarctica.</title>
        <authorList>
            <person name="Hwang K."/>
            <person name="Kim K.M."/>
            <person name="Choe H."/>
        </authorList>
    </citation>
    <scope>NUCLEOTIDE SEQUENCE [LARGE SCALE GENOMIC DNA]</scope>
    <source>
        <strain evidence="1 2">KCTC 9944</strain>
    </source>
</reference>
<sequence>MVSFIVIAVVSGSLVLGAAWGIYGNLPDRVEGLIVALAGRIRGSKAAFRTASTSSCPCDATANISQVQ</sequence>
<protein>
    <submittedName>
        <fullName evidence="1">Uncharacterized protein</fullName>
    </submittedName>
</protein>
<organism evidence="1 2">
    <name type="scientific">Nocardioides aquaticus</name>
    <dbReference type="NCBI Taxonomy" id="160826"/>
    <lineage>
        <taxon>Bacteria</taxon>
        <taxon>Bacillati</taxon>
        <taxon>Actinomycetota</taxon>
        <taxon>Actinomycetes</taxon>
        <taxon>Propionibacteriales</taxon>
        <taxon>Nocardioidaceae</taxon>
        <taxon>Nocardioides</taxon>
    </lineage>
</organism>
<dbReference type="Proteomes" id="UP000679307">
    <property type="component" value="Chromosome"/>
</dbReference>